<dbReference type="SMART" id="SM00547">
    <property type="entry name" value="ZnF_RBZ"/>
    <property type="match status" value="1"/>
</dbReference>
<dbReference type="InterPro" id="IPR016563">
    <property type="entry name" value="Npl4"/>
</dbReference>
<comment type="similarity">
    <text evidence="1">Belongs to the NPL4 family.</text>
</comment>
<dbReference type="Pfam" id="PF05021">
    <property type="entry name" value="NPL4"/>
    <property type="match status" value="1"/>
</dbReference>
<feature type="domain" description="MPN" evidence="7">
    <location>
        <begin position="225"/>
        <end position="363"/>
    </location>
</feature>
<dbReference type="PANTHER" id="PTHR12710">
    <property type="entry name" value="NUCLEAR PROTEIN LOCALIZATION 4"/>
    <property type="match status" value="1"/>
</dbReference>
<dbReference type="InterPro" id="IPR037518">
    <property type="entry name" value="MPN"/>
</dbReference>
<dbReference type="CDD" id="cd08061">
    <property type="entry name" value="MPN_NPL4"/>
    <property type="match status" value="1"/>
</dbReference>
<gene>
    <name evidence="9" type="primary">LOC100898184</name>
</gene>
<evidence type="ECO:0000256" key="4">
    <source>
        <dbReference type="ARBA" id="ARBA00022833"/>
    </source>
</evidence>
<dbReference type="InterPro" id="IPR024682">
    <property type="entry name" value="Npl4_Ub-like_dom"/>
</dbReference>
<dbReference type="KEGG" id="goe:100898184"/>
<evidence type="ECO:0000256" key="3">
    <source>
        <dbReference type="ARBA" id="ARBA00022771"/>
    </source>
</evidence>
<dbReference type="CTD" id="43091"/>
<feature type="domain" description="RanBP2-type" evidence="6">
    <location>
        <begin position="569"/>
        <end position="600"/>
    </location>
</feature>
<accession>A0AAJ7SGJ3</accession>
<dbReference type="PROSITE" id="PS50249">
    <property type="entry name" value="MPN"/>
    <property type="match status" value="1"/>
</dbReference>
<proteinExistence type="inferred from homology"/>
<dbReference type="SUPFAM" id="SSF90209">
    <property type="entry name" value="Ran binding protein zinc finger-like"/>
    <property type="match status" value="1"/>
</dbReference>
<evidence type="ECO:0000259" key="7">
    <source>
        <dbReference type="PROSITE" id="PS50249"/>
    </source>
</evidence>
<sequence>MLIRVQGPDGQKRIEVESGETTETLMAKIRIAYGYLDCEVFTARDHKTRVPVGGRSLAQCGLKNGDLLFVRPVCDEPMTQDVEQSNEKERIVNTVAAKPDVRRKVIVAEDEVDKILSAQDGRISRSRHALCNHNVSTKCVLCTPLEPYDEAYLKEKNIKHLSFHSYIKKLTSGVDQGKFAPLENISLKIKPNCSRHPPYPKGICSKCQPSAVTLDQQKYRHVDAVLFENSQIVNRFLDFWRQSLLQRVGILLGRYETYNEVPLGICARVAAIYEPPQNSARDGFELLDDPNEETVDELCAKLGLRRVGWIFCDLLPLDVQKGTVHYLRDVDFSYLLSAQECITAAALQNKYPNPCKLSSDGYSGSKFVTVCVTGDKNNQIHMEAYQVSNQCMALVKDDCLIPTQDAPELAWVKESTPKKFVPDVFYKTKDRYGLEVQKVARPLPVEFLLIDLPVFSPNDSVNTFRSEGPHFTVENRAFANQVQDLPAVNQYLRNFTASKDLLAACRDFHFLLYLATLDVVHLEMDKLLEAVKTKNAEACNTWAAESEQWRTFETILSSMGSNDVEMPQKEASRSTWNCEHCTFTNESDTNTCEMCSLPRT</sequence>
<organism evidence="8 9">
    <name type="scientific">Galendromus occidentalis</name>
    <name type="common">western predatory mite</name>
    <dbReference type="NCBI Taxonomy" id="34638"/>
    <lineage>
        <taxon>Eukaryota</taxon>
        <taxon>Metazoa</taxon>
        <taxon>Ecdysozoa</taxon>
        <taxon>Arthropoda</taxon>
        <taxon>Chelicerata</taxon>
        <taxon>Arachnida</taxon>
        <taxon>Acari</taxon>
        <taxon>Parasitiformes</taxon>
        <taxon>Mesostigmata</taxon>
        <taxon>Gamasina</taxon>
        <taxon>Phytoseioidea</taxon>
        <taxon>Phytoseiidae</taxon>
        <taxon>Typhlodrominae</taxon>
        <taxon>Galendromus</taxon>
    </lineage>
</organism>
<evidence type="ECO:0000259" key="6">
    <source>
        <dbReference type="PROSITE" id="PS50199"/>
    </source>
</evidence>
<dbReference type="InterPro" id="IPR007717">
    <property type="entry name" value="NPL4_C"/>
</dbReference>
<dbReference type="GO" id="GO:0031625">
    <property type="term" value="F:ubiquitin protein ligase binding"/>
    <property type="evidence" value="ECO:0007669"/>
    <property type="project" value="TreeGrafter"/>
</dbReference>
<evidence type="ECO:0000256" key="1">
    <source>
        <dbReference type="ARBA" id="ARBA00011025"/>
    </source>
</evidence>
<dbReference type="AlphaFoldDB" id="A0AAJ7SGJ3"/>
<keyword evidence="3 5" id="KW-0863">Zinc-finger</keyword>
<reference evidence="9" key="1">
    <citation type="submission" date="2025-08" db="UniProtKB">
        <authorList>
            <consortium name="RefSeq"/>
        </authorList>
    </citation>
    <scope>IDENTIFICATION</scope>
</reference>
<dbReference type="Gene3D" id="3.10.20.90">
    <property type="entry name" value="Phosphatidylinositol 3-kinase Catalytic Subunit, Chain A, domain 1"/>
    <property type="match status" value="1"/>
</dbReference>
<evidence type="ECO:0000256" key="5">
    <source>
        <dbReference type="PROSITE-ProRule" id="PRU00322"/>
    </source>
</evidence>
<evidence type="ECO:0000256" key="2">
    <source>
        <dbReference type="ARBA" id="ARBA00022723"/>
    </source>
</evidence>
<dbReference type="InterPro" id="IPR007716">
    <property type="entry name" value="NPL4_Zn-bd_put"/>
</dbReference>
<protein>
    <submittedName>
        <fullName evidence="9">Nuclear protein localization protein 4 homolog</fullName>
    </submittedName>
</protein>
<dbReference type="Pfam" id="PF11543">
    <property type="entry name" value="UN_NPL4"/>
    <property type="match status" value="1"/>
</dbReference>
<dbReference type="Gene3D" id="2.30.30.380">
    <property type="entry name" value="Zn-finger domain of Sec23/24"/>
    <property type="match status" value="1"/>
</dbReference>
<dbReference type="GO" id="GO:0005634">
    <property type="term" value="C:nucleus"/>
    <property type="evidence" value="ECO:0007669"/>
    <property type="project" value="TreeGrafter"/>
</dbReference>
<dbReference type="InterPro" id="IPR001876">
    <property type="entry name" value="Znf_RanBP2"/>
</dbReference>
<name>A0AAJ7SGJ3_9ACAR</name>
<keyword evidence="8" id="KW-1185">Reference proteome</keyword>
<keyword evidence="2" id="KW-0479">Metal-binding</keyword>
<dbReference type="InterPro" id="IPR036443">
    <property type="entry name" value="Znf_RanBP2_sf"/>
</dbReference>
<dbReference type="PIRSF" id="PIRSF010052">
    <property type="entry name" value="Polyub_prc_Npl4"/>
    <property type="match status" value="1"/>
</dbReference>
<evidence type="ECO:0000313" key="8">
    <source>
        <dbReference type="Proteomes" id="UP000694867"/>
    </source>
</evidence>
<dbReference type="Proteomes" id="UP000694867">
    <property type="component" value="Unplaced"/>
</dbReference>
<dbReference type="PROSITE" id="PS01358">
    <property type="entry name" value="ZF_RANBP2_1"/>
    <property type="match status" value="1"/>
</dbReference>
<dbReference type="GO" id="GO:0043130">
    <property type="term" value="F:ubiquitin binding"/>
    <property type="evidence" value="ECO:0007669"/>
    <property type="project" value="TreeGrafter"/>
</dbReference>
<dbReference type="GeneID" id="100898184"/>
<dbReference type="Pfam" id="PF05020">
    <property type="entry name" value="zf-NPL4"/>
    <property type="match status" value="1"/>
</dbReference>
<dbReference type="GO" id="GO:0008270">
    <property type="term" value="F:zinc ion binding"/>
    <property type="evidence" value="ECO:0007669"/>
    <property type="project" value="UniProtKB-KW"/>
</dbReference>
<dbReference type="GO" id="GO:0006511">
    <property type="term" value="P:ubiquitin-dependent protein catabolic process"/>
    <property type="evidence" value="ECO:0007669"/>
    <property type="project" value="InterPro"/>
</dbReference>
<evidence type="ECO:0000313" key="9">
    <source>
        <dbReference type="RefSeq" id="XP_028968079.1"/>
    </source>
</evidence>
<keyword evidence="4" id="KW-0862">Zinc</keyword>
<dbReference type="PROSITE" id="PS50199">
    <property type="entry name" value="ZF_RANBP2_2"/>
    <property type="match status" value="1"/>
</dbReference>
<dbReference type="PANTHER" id="PTHR12710:SF0">
    <property type="entry name" value="NUCLEAR PROTEIN LOCALIZATION PROTEIN 4 HOMOLOG"/>
    <property type="match status" value="1"/>
</dbReference>
<dbReference type="RefSeq" id="XP_028968079.1">
    <property type="nucleotide sequence ID" value="XM_029112246.1"/>
</dbReference>